<protein>
    <recommendedName>
        <fullName evidence="4">Proteophosphoglycan 5</fullName>
    </recommendedName>
</protein>
<reference evidence="2 3" key="1">
    <citation type="journal article" date="2014" name="BMC Genomics">
        <title>Comparative genome sequencing reveals chemotype-specific gene clusters in the toxigenic black mold Stachybotrys.</title>
        <authorList>
            <person name="Semeiks J."/>
            <person name="Borek D."/>
            <person name="Otwinowski Z."/>
            <person name="Grishin N.V."/>
        </authorList>
    </citation>
    <scope>NUCLEOTIDE SEQUENCE [LARGE SCALE GENOMIC DNA]</scope>
    <source>
        <strain evidence="2 3">IBT 40285</strain>
    </source>
</reference>
<proteinExistence type="predicted"/>
<dbReference type="EMBL" id="KL660597">
    <property type="protein sequence ID" value="KFA65430.1"/>
    <property type="molecule type" value="Genomic_DNA"/>
</dbReference>
<dbReference type="Pfam" id="PF15365">
    <property type="entry name" value="PNRC"/>
    <property type="match status" value="1"/>
</dbReference>
<evidence type="ECO:0000313" key="3">
    <source>
        <dbReference type="Proteomes" id="UP000028524"/>
    </source>
</evidence>
<feature type="compositionally biased region" description="Low complexity" evidence="1">
    <location>
        <begin position="105"/>
        <end position="137"/>
    </location>
</feature>
<feature type="compositionally biased region" description="Polar residues" evidence="1">
    <location>
        <begin position="46"/>
        <end position="57"/>
    </location>
</feature>
<dbReference type="AlphaFoldDB" id="A0A084QN95"/>
<gene>
    <name evidence="2" type="ORF">S40285_00471</name>
</gene>
<accession>A0A084QN95</accession>
<name>A0A084QN95_STAC4</name>
<feature type="compositionally biased region" description="Polar residues" evidence="1">
    <location>
        <begin position="276"/>
        <end position="296"/>
    </location>
</feature>
<dbReference type="InParanoid" id="A0A084QN95"/>
<dbReference type="STRING" id="1283841.A0A084QN95"/>
<feature type="region of interest" description="Disordered" evidence="1">
    <location>
        <begin position="1"/>
        <end position="354"/>
    </location>
</feature>
<feature type="compositionally biased region" description="Basic and acidic residues" evidence="1">
    <location>
        <begin position="297"/>
        <end position="306"/>
    </location>
</feature>
<evidence type="ECO:0008006" key="4">
    <source>
        <dbReference type="Google" id="ProtNLM"/>
    </source>
</evidence>
<dbReference type="OMA" id="YATPMRT"/>
<dbReference type="HOGENOM" id="CLU_039074_0_0_1"/>
<dbReference type="OrthoDB" id="2142961at2759"/>
<keyword evidence="3" id="KW-1185">Reference proteome</keyword>
<evidence type="ECO:0000313" key="2">
    <source>
        <dbReference type="EMBL" id="KFA65430.1"/>
    </source>
</evidence>
<dbReference type="Proteomes" id="UP000028524">
    <property type="component" value="Unassembled WGS sequence"/>
</dbReference>
<dbReference type="GO" id="GO:0016071">
    <property type="term" value="P:mRNA metabolic process"/>
    <property type="evidence" value="ECO:0007669"/>
    <property type="project" value="UniProtKB-ARBA"/>
</dbReference>
<organism evidence="2 3">
    <name type="scientific">Stachybotrys chlorohalonatus (strain IBT 40285)</name>
    <dbReference type="NCBI Taxonomy" id="1283841"/>
    <lineage>
        <taxon>Eukaryota</taxon>
        <taxon>Fungi</taxon>
        <taxon>Dikarya</taxon>
        <taxon>Ascomycota</taxon>
        <taxon>Pezizomycotina</taxon>
        <taxon>Sordariomycetes</taxon>
        <taxon>Hypocreomycetidae</taxon>
        <taxon>Hypocreales</taxon>
        <taxon>Stachybotryaceae</taxon>
        <taxon>Stachybotrys</taxon>
    </lineage>
</organism>
<feature type="compositionally biased region" description="Basic and acidic residues" evidence="1">
    <location>
        <begin position="171"/>
        <end position="197"/>
    </location>
</feature>
<dbReference type="InterPro" id="IPR028322">
    <property type="entry name" value="PNRC-like_rgn"/>
</dbReference>
<feature type="compositionally biased region" description="Polar residues" evidence="1">
    <location>
        <begin position="65"/>
        <end position="74"/>
    </location>
</feature>
<evidence type="ECO:0000256" key="1">
    <source>
        <dbReference type="SAM" id="MobiDB-lite"/>
    </source>
</evidence>
<sequence>MADASVHAAATTTPSRRRRPRGNGKPTGQKAYASENDVGVVDGSRHSGTPHTPQKTIAASPPPSHSQNIQIGSKQKNRNKPKSKNPAASPEFPRIERQTPPLQRSSSAKAGPAAAFAGATFHASPAPSALPIPSFLARPSSDSPLARDAGGILQEPSPPATDTEVPTPHRPSYDPRRHESPLEFMFRAHREEKDRQHATSSPGQKSRVTDPASPFMRSPFETRSPSKPWTPADQSYLSAGQQQTHPHPVELDGTPGRALGPAFSTPYQERIKAARASSSGQRTSNTTPPAQDQQNHTPEDPTEALKKFLFSGNGGFGTNGTQSSAPPPPRPSDVQPSPSTKRLQSQSQPRHNNIQAMENDLRRILKLDLTTEATPAGSSFYPQ</sequence>
<feature type="compositionally biased region" description="Polar residues" evidence="1">
    <location>
        <begin position="221"/>
        <end position="245"/>
    </location>
</feature>
<feature type="compositionally biased region" description="Polar residues" evidence="1">
    <location>
        <begin position="340"/>
        <end position="354"/>
    </location>
</feature>